<dbReference type="GO" id="GO:0014069">
    <property type="term" value="C:postsynaptic density"/>
    <property type="evidence" value="ECO:0007669"/>
    <property type="project" value="TreeGrafter"/>
</dbReference>
<organism evidence="4 5">
    <name type="scientific">Diaphorina citri</name>
    <name type="common">Asian citrus psyllid</name>
    <dbReference type="NCBI Taxonomy" id="121845"/>
    <lineage>
        <taxon>Eukaryota</taxon>
        <taxon>Metazoa</taxon>
        <taxon>Ecdysozoa</taxon>
        <taxon>Arthropoda</taxon>
        <taxon>Hexapoda</taxon>
        <taxon>Insecta</taxon>
        <taxon>Pterygota</taxon>
        <taxon>Neoptera</taxon>
        <taxon>Paraneoptera</taxon>
        <taxon>Hemiptera</taxon>
        <taxon>Sternorrhyncha</taxon>
        <taxon>Psylloidea</taxon>
        <taxon>Psyllidae</taxon>
        <taxon>Diaphorininae</taxon>
        <taxon>Diaphorina</taxon>
    </lineage>
</organism>
<dbReference type="GO" id="GO:0043197">
    <property type="term" value="C:dendritic spine"/>
    <property type="evidence" value="ECO:0007669"/>
    <property type="project" value="TreeGrafter"/>
</dbReference>
<dbReference type="GO" id="GO:0045211">
    <property type="term" value="C:postsynaptic membrane"/>
    <property type="evidence" value="ECO:0007669"/>
    <property type="project" value="TreeGrafter"/>
</dbReference>
<dbReference type="Pfam" id="PF07653">
    <property type="entry name" value="SH3_2"/>
    <property type="match status" value="1"/>
</dbReference>
<sequence length="133" mass="14223">MSESSGIGTNSDSTITLPGTTVVCVEAYRSNQPGHLSIQQGDILEVTGATDCGLLEGSPRGRNLTGLFPPHCVQEVRLRHPPPQSSPYTPYQGGGGGLSHQNSIKHYATTPRQKTRYVGNWGCCCCSCFRLSV</sequence>
<dbReference type="STRING" id="121845.A0A3Q0IUM0"/>
<dbReference type="Gene3D" id="2.30.30.40">
    <property type="entry name" value="SH3 Domains"/>
    <property type="match status" value="1"/>
</dbReference>
<dbReference type="SUPFAM" id="SSF50044">
    <property type="entry name" value="SH3-domain"/>
    <property type="match status" value="1"/>
</dbReference>
<accession>A0A3Q0IUM0</accession>
<name>A0A3Q0IUM0_DIACI</name>
<dbReference type="PANTHER" id="PTHR24135">
    <property type="entry name" value="SH3 AND MULTIPLE ANKYRIN REPEAT DOMAINS PROTEIN"/>
    <property type="match status" value="1"/>
</dbReference>
<feature type="domain" description="SH3" evidence="3">
    <location>
        <begin position="17"/>
        <end position="78"/>
    </location>
</feature>
<dbReference type="RefSeq" id="XP_026679967.1">
    <property type="nucleotide sequence ID" value="XM_026824166.1"/>
</dbReference>
<evidence type="ECO:0000313" key="5">
    <source>
        <dbReference type="RefSeq" id="XP_026679967.1"/>
    </source>
</evidence>
<evidence type="ECO:0000256" key="2">
    <source>
        <dbReference type="PROSITE-ProRule" id="PRU00192"/>
    </source>
</evidence>
<dbReference type="KEGG" id="dci:113467769"/>
<dbReference type="PANTHER" id="PTHR24135:SF28">
    <property type="entry name" value="LD13733P"/>
    <property type="match status" value="1"/>
</dbReference>
<dbReference type="GO" id="GO:0030160">
    <property type="term" value="F:synaptic receptor adaptor activity"/>
    <property type="evidence" value="ECO:0007669"/>
    <property type="project" value="TreeGrafter"/>
</dbReference>
<dbReference type="InterPro" id="IPR051569">
    <property type="entry name" value="SHANK"/>
</dbReference>
<keyword evidence="1 2" id="KW-0728">SH3 domain</keyword>
<keyword evidence="4" id="KW-1185">Reference proteome</keyword>
<dbReference type="Proteomes" id="UP000079169">
    <property type="component" value="Unplaced"/>
</dbReference>
<protein>
    <submittedName>
        <fullName evidence="5">Uncharacterized protein LOC113467769</fullName>
    </submittedName>
</protein>
<evidence type="ECO:0000313" key="4">
    <source>
        <dbReference type="Proteomes" id="UP000079169"/>
    </source>
</evidence>
<dbReference type="InterPro" id="IPR001452">
    <property type="entry name" value="SH3_domain"/>
</dbReference>
<dbReference type="InterPro" id="IPR036028">
    <property type="entry name" value="SH3-like_dom_sf"/>
</dbReference>
<evidence type="ECO:0000259" key="3">
    <source>
        <dbReference type="PROSITE" id="PS50002"/>
    </source>
</evidence>
<dbReference type="GeneID" id="113467769"/>
<dbReference type="SMART" id="SM00326">
    <property type="entry name" value="SH3"/>
    <property type="match status" value="1"/>
</dbReference>
<dbReference type="AlphaFoldDB" id="A0A3Q0IUM0"/>
<gene>
    <name evidence="5" type="primary">LOC113467769</name>
</gene>
<dbReference type="PaxDb" id="121845-A0A3Q0IUM0"/>
<dbReference type="GO" id="GO:0035255">
    <property type="term" value="F:ionotropic glutamate receptor binding"/>
    <property type="evidence" value="ECO:0007669"/>
    <property type="project" value="TreeGrafter"/>
</dbReference>
<evidence type="ECO:0000256" key="1">
    <source>
        <dbReference type="ARBA" id="ARBA00022443"/>
    </source>
</evidence>
<dbReference type="FunFam" id="2.30.30.40:FF:000178">
    <property type="entry name" value="SH3 and multiple ankyrin repeat domains protein"/>
    <property type="match status" value="1"/>
</dbReference>
<dbReference type="PROSITE" id="PS50002">
    <property type="entry name" value="SH3"/>
    <property type="match status" value="1"/>
</dbReference>
<reference evidence="5" key="1">
    <citation type="submission" date="2025-08" db="UniProtKB">
        <authorList>
            <consortium name="RefSeq"/>
        </authorList>
    </citation>
    <scope>IDENTIFICATION</scope>
</reference>
<proteinExistence type="predicted"/>